<name>A0A381YWA7_9ZZZZ</name>
<reference evidence="1" key="1">
    <citation type="submission" date="2018-05" db="EMBL/GenBank/DDBJ databases">
        <authorList>
            <person name="Lanie J.A."/>
            <person name="Ng W.-L."/>
            <person name="Kazmierczak K.M."/>
            <person name="Andrzejewski T.M."/>
            <person name="Davidsen T.M."/>
            <person name="Wayne K.J."/>
            <person name="Tettelin H."/>
            <person name="Glass J.I."/>
            <person name="Rusch D."/>
            <person name="Podicherti R."/>
            <person name="Tsui H.-C.T."/>
            <person name="Winkler M.E."/>
        </authorList>
    </citation>
    <scope>NUCLEOTIDE SEQUENCE</scope>
</reference>
<gene>
    <name evidence="1" type="ORF">METZ01_LOCUS133755</name>
</gene>
<accession>A0A381YWA7</accession>
<dbReference type="AlphaFoldDB" id="A0A381YWA7"/>
<protein>
    <submittedName>
        <fullName evidence="1">Uncharacterized protein</fullName>
    </submittedName>
</protein>
<dbReference type="EMBL" id="UINC01019143">
    <property type="protein sequence ID" value="SVA80901.1"/>
    <property type="molecule type" value="Genomic_DNA"/>
</dbReference>
<sequence length="30" mass="3775">MHEYEIIEPILAWRVFLKDVEEQLQKIYKI</sequence>
<evidence type="ECO:0000313" key="1">
    <source>
        <dbReference type="EMBL" id="SVA80901.1"/>
    </source>
</evidence>
<organism evidence="1">
    <name type="scientific">marine metagenome</name>
    <dbReference type="NCBI Taxonomy" id="408172"/>
    <lineage>
        <taxon>unclassified sequences</taxon>
        <taxon>metagenomes</taxon>
        <taxon>ecological metagenomes</taxon>
    </lineage>
</organism>
<proteinExistence type="predicted"/>